<dbReference type="OrthoDB" id="783061at2759"/>
<name>A0A2I0B1T2_9ASPA</name>
<reference evidence="1 2" key="1">
    <citation type="journal article" date="2017" name="Nature">
        <title>The Apostasia genome and the evolution of orchids.</title>
        <authorList>
            <person name="Zhang G.Q."/>
            <person name="Liu K.W."/>
            <person name="Li Z."/>
            <person name="Lohaus R."/>
            <person name="Hsiao Y.Y."/>
            <person name="Niu S.C."/>
            <person name="Wang J.Y."/>
            <person name="Lin Y.C."/>
            <person name="Xu Q."/>
            <person name="Chen L.J."/>
            <person name="Yoshida K."/>
            <person name="Fujiwara S."/>
            <person name="Wang Z.W."/>
            <person name="Zhang Y.Q."/>
            <person name="Mitsuda N."/>
            <person name="Wang M."/>
            <person name="Liu G.H."/>
            <person name="Pecoraro L."/>
            <person name="Huang H.X."/>
            <person name="Xiao X.J."/>
            <person name="Lin M."/>
            <person name="Wu X.Y."/>
            <person name="Wu W.L."/>
            <person name="Chen Y.Y."/>
            <person name="Chang S.B."/>
            <person name="Sakamoto S."/>
            <person name="Ohme-Takagi M."/>
            <person name="Yagi M."/>
            <person name="Zeng S.J."/>
            <person name="Shen C.Y."/>
            <person name="Yeh C.M."/>
            <person name="Luo Y.B."/>
            <person name="Tsai W.C."/>
            <person name="Van de Peer Y."/>
            <person name="Liu Z.J."/>
        </authorList>
    </citation>
    <scope>NUCLEOTIDE SEQUENCE [LARGE SCALE GENOMIC DNA]</scope>
    <source>
        <strain evidence="2">cv. Shenzhen</strain>
        <tissue evidence="1">Stem</tissue>
    </source>
</reference>
<sequence>MKNAANRDTWCELENPINLRVFERKLRLRPSGRGHACLVVRRCIAPAVACVHSTKNRQHESGCKVWPSALASGGLKSALSLVGPSPDKGGGSIGMNHFIAFRCDDVYQMMTELTPCHEQCYPGDGAALVVATSGQAGAPAEFKHINKRRRRNLRGFP</sequence>
<protein>
    <submittedName>
        <fullName evidence="1">Uncharacterized protein</fullName>
    </submittedName>
</protein>
<dbReference type="PANTHER" id="PTHR33220:SF5">
    <property type="entry name" value="RRNA INTRON-ENCODED HOMING ENDONUCLEASE"/>
    <property type="match status" value="1"/>
</dbReference>
<gene>
    <name evidence="1" type="ORF">AXF42_Ash008564</name>
</gene>
<organism evidence="1 2">
    <name type="scientific">Apostasia shenzhenica</name>
    <dbReference type="NCBI Taxonomy" id="1088818"/>
    <lineage>
        <taxon>Eukaryota</taxon>
        <taxon>Viridiplantae</taxon>
        <taxon>Streptophyta</taxon>
        <taxon>Embryophyta</taxon>
        <taxon>Tracheophyta</taxon>
        <taxon>Spermatophyta</taxon>
        <taxon>Magnoliopsida</taxon>
        <taxon>Liliopsida</taxon>
        <taxon>Asparagales</taxon>
        <taxon>Orchidaceae</taxon>
        <taxon>Apostasioideae</taxon>
        <taxon>Apostasia</taxon>
    </lineage>
</organism>
<dbReference type="AlphaFoldDB" id="A0A2I0B1T2"/>
<evidence type="ECO:0000313" key="2">
    <source>
        <dbReference type="Proteomes" id="UP000236161"/>
    </source>
</evidence>
<keyword evidence="2" id="KW-1185">Reference proteome</keyword>
<dbReference type="Proteomes" id="UP000236161">
    <property type="component" value="Unassembled WGS sequence"/>
</dbReference>
<proteinExistence type="predicted"/>
<evidence type="ECO:0000313" key="1">
    <source>
        <dbReference type="EMBL" id="PKA61734.1"/>
    </source>
</evidence>
<accession>A0A2I0B1T2</accession>
<dbReference type="EMBL" id="KZ451923">
    <property type="protein sequence ID" value="PKA61734.1"/>
    <property type="molecule type" value="Genomic_DNA"/>
</dbReference>
<dbReference type="PANTHER" id="PTHR33220">
    <property type="entry name" value="BNAA09G04420D PROTEIN"/>
    <property type="match status" value="1"/>
</dbReference>